<evidence type="ECO:0000256" key="3">
    <source>
        <dbReference type="ARBA" id="ARBA00022664"/>
    </source>
</evidence>
<dbReference type="InterPro" id="IPR050781">
    <property type="entry name" value="CWC22_splicing_factor"/>
</dbReference>
<sequence length="435" mass="49511">MATTQKKIRGQINKVNVENIVDVVRSLLQENIIRGKGLFARSIIQAQSFSPSFSNVFAAVVAIINTKFPNVGELVLRRLVIQFKQSFRRNDKITCINVSKFIAHLANQRVAHEVIVLEMLVLLMQTPTDDSIEITAIILKESGSMLQKVTLMVHTLFSKGFVPFSTTVILSKSERTGPEDGKPYDPMLALNVFKFDPGFEKTEAEYEDIRKEIIGDEGESDVGQEEKDENMEGDDYVTDAQPEGASTISSLDFQEAAHKLIKNELKPNMESELCHMIVDCCAQQRTYERFYGLLSERFCKLNKDFQDCFERIVRDTYNAIHRFDMTKLRNMAKLSAHLLATDAISWEVLSEIKLTETDTTSAGRIFIKILFQELVEIMGLVKIYERACDATLQTAFEGIFPRDHPKNTRFAINSFRSLVLEGLHWTCVVIWKKLS</sequence>
<dbReference type="GO" id="GO:0016607">
    <property type="term" value="C:nuclear speck"/>
    <property type="evidence" value="ECO:0007669"/>
    <property type="project" value="UniProtKB-SubCell"/>
</dbReference>
<dbReference type="PANTHER" id="PTHR18034">
    <property type="entry name" value="CELL CYCLE CONTROL PROTEIN CWF22-RELATED"/>
    <property type="match status" value="1"/>
</dbReference>
<dbReference type="Pfam" id="PF02854">
    <property type="entry name" value="MIF4G"/>
    <property type="match status" value="1"/>
</dbReference>
<keyword evidence="4" id="KW-0508">mRNA splicing</keyword>
<dbReference type="InterPro" id="IPR016024">
    <property type="entry name" value="ARM-type_fold"/>
</dbReference>
<dbReference type="InterPro" id="IPR003891">
    <property type="entry name" value="Initiation_fac_eIF4g_MI"/>
</dbReference>
<keyword evidence="8" id="KW-1185">Reference proteome</keyword>
<dbReference type="Proteomes" id="UP000887574">
    <property type="component" value="Unplaced"/>
</dbReference>
<keyword evidence="5" id="KW-0539">Nucleus</keyword>
<comment type="similarity">
    <text evidence="2">Belongs to the CWC22 family.</text>
</comment>
<evidence type="ECO:0000256" key="4">
    <source>
        <dbReference type="ARBA" id="ARBA00023187"/>
    </source>
</evidence>
<dbReference type="SMART" id="SM00544">
    <property type="entry name" value="MA3"/>
    <property type="match status" value="1"/>
</dbReference>
<evidence type="ECO:0000256" key="5">
    <source>
        <dbReference type="ARBA" id="ARBA00023242"/>
    </source>
</evidence>
<dbReference type="SUPFAM" id="SSF48371">
    <property type="entry name" value="ARM repeat"/>
    <property type="match status" value="1"/>
</dbReference>
<proteinExistence type="inferred from homology"/>
<dbReference type="InterPro" id="IPR003890">
    <property type="entry name" value="MIF4G-like_typ-3"/>
</dbReference>
<accession>A0A915DQF7</accession>
<comment type="subcellular location">
    <subcellularLocation>
        <location evidence="1">Nucleus speckle</location>
    </subcellularLocation>
</comment>
<feature type="domain" description="MI" evidence="7">
    <location>
        <begin position="235"/>
        <end position="354"/>
    </location>
</feature>
<organism evidence="8 9">
    <name type="scientific">Ditylenchus dipsaci</name>
    <dbReference type="NCBI Taxonomy" id="166011"/>
    <lineage>
        <taxon>Eukaryota</taxon>
        <taxon>Metazoa</taxon>
        <taxon>Ecdysozoa</taxon>
        <taxon>Nematoda</taxon>
        <taxon>Chromadorea</taxon>
        <taxon>Rhabditida</taxon>
        <taxon>Tylenchina</taxon>
        <taxon>Tylenchomorpha</taxon>
        <taxon>Sphaerularioidea</taxon>
        <taxon>Anguinidae</taxon>
        <taxon>Anguininae</taxon>
        <taxon>Ditylenchus</taxon>
    </lineage>
</organism>
<dbReference type="AlphaFoldDB" id="A0A915DQF7"/>
<feature type="compositionally biased region" description="Acidic residues" evidence="6">
    <location>
        <begin position="215"/>
        <end position="237"/>
    </location>
</feature>
<evidence type="ECO:0000256" key="2">
    <source>
        <dbReference type="ARBA" id="ARBA00006856"/>
    </source>
</evidence>
<evidence type="ECO:0000256" key="6">
    <source>
        <dbReference type="SAM" id="MobiDB-lite"/>
    </source>
</evidence>
<dbReference type="GO" id="GO:0003723">
    <property type="term" value="F:RNA binding"/>
    <property type="evidence" value="ECO:0007669"/>
    <property type="project" value="InterPro"/>
</dbReference>
<evidence type="ECO:0000313" key="9">
    <source>
        <dbReference type="WBParaSite" id="jg22442"/>
    </source>
</evidence>
<dbReference type="Gene3D" id="1.25.40.180">
    <property type="match status" value="1"/>
</dbReference>
<dbReference type="PROSITE" id="PS51366">
    <property type="entry name" value="MI"/>
    <property type="match status" value="1"/>
</dbReference>
<keyword evidence="3" id="KW-0507">mRNA processing</keyword>
<dbReference type="GO" id="GO:0000398">
    <property type="term" value="P:mRNA splicing, via spliceosome"/>
    <property type="evidence" value="ECO:0007669"/>
    <property type="project" value="TreeGrafter"/>
</dbReference>
<dbReference type="Pfam" id="PF02847">
    <property type="entry name" value="MA3"/>
    <property type="match status" value="1"/>
</dbReference>
<dbReference type="WBParaSite" id="jg22442">
    <property type="protein sequence ID" value="jg22442"/>
    <property type="gene ID" value="jg22442"/>
</dbReference>
<dbReference type="GO" id="GO:0071013">
    <property type="term" value="C:catalytic step 2 spliceosome"/>
    <property type="evidence" value="ECO:0007669"/>
    <property type="project" value="TreeGrafter"/>
</dbReference>
<dbReference type="PANTHER" id="PTHR18034:SF3">
    <property type="entry name" value="PRE-MRNA-SPLICING FACTOR CWC22 HOMOLOG"/>
    <property type="match status" value="1"/>
</dbReference>
<evidence type="ECO:0000256" key="1">
    <source>
        <dbReference type="ARBA" id="ARBA00004324"/>
    </source>
</evidence>
<dbReference type="SMART" id="SM00543">
    <property type="entry name" value="MIF4G"/>
    <property type="match status" value="1"/>
</dbReference>
<evidence type="ECO:0000259" key="7">
    <source>
        <dbReference type="PROSITE" id="PS51366"/>
    </source>
</evidence>
<name>A0A915DQF7_9BILA</name>
<feature type="region of interest" description="Disordered" evidence="6">
    <location>
        <begin position="212"/>
        <end position="241"/>
    </location>
</feature>
<protein>
    <submittedName>
        <fullName evidence="9">MI domain-containing protein</fullName>
    </submittedName>
</protein>
<reference evidence="9" key="1">
    <citation type="submission" date="2022-11" db="UniProtKB">
        <authorList>
            <consortium name="WormBaseParasite"/>
        </authorList>
    </citation>
    <scope>IDENTIFICATION</scope>
</reference>
<evidence type="ECO:0000313" key="8">
    <source>
        <dbReference type="Proteomes" id="UP000887574"/>
    </source>
</evidence>